<comment type="caution">
    <text evidence="7">The sequence shown here is derived from an EMBL/GenBank/DDBJ whole genome shotgun (WGS) entry which is preliminary data.</text>
</comment>
<evidence type="ECO:0000313" key="8">
    <source>
        <dbReference type="Proteomes" id="UP000279470"/>
    </source>
</evidence>
<feature type="transmembrane region" description="Helical" evidence="6">
    <location>
        <begin position="282"/>
        <end position="300"/>
    </location>
</feature>
<feature type="transmembrane region" description="Helical" evidence="6">
    <location>
        <begin position="103"/>
        <end position="124"/>
    </location>
</feature>
<feature type="transmembrane region" description="Helical" evidence="6">
    <location>
        <begin position="6"/>
        <end position="26"/>
    </location>
</feature>
<keyword evidence="8" id="KW-1185">Reference proteome</keyword>
<dbReference type="Proteomes" id="UP000279470">
    <property type="component" value="Unassembled WGS sequence"/>
</dbReference>
<dbReference type="InterPro" id="IPR022369">
    <property type="entry name" value="Integral_membrane_TerC_rswitch"/>
</dbReference>
<dbReference type="GO" id="GO:0016020">
    <property type="term" value="C:membrane"/>
    <property type="evidence" value="ECO:0007669"/>
    <property type="project" value="UniProtKB-SubCell"/>
</dbReference>
<evidence type="ECO:0000256" key="3">
    <source>
        <dbReference type="ARBA" id="ARBA00022692"/>
    </source>
</evidence>
<protein>
    <submittedName>
        <fullName evidence="7">TerC/Alx family metal homeostasis membrane protein</fullName>
    </submittedName>
</protein>
<dbReference type="InterPro" id="IPR005496">
    <property type="entry name" value="Integral_membrane_TerC"/>
</dbReference>
<feature type="transmembrane region" description="Helical" evidence="6">
    <location>
        <begin position="216"/>
        <end position="237"/>
    </location>
</feature>
<keyword evidence="4 6" id="KW-1133">Transmembrane helix</keyword>
<dbReference type="NCBIfam" id="TIGR03718">
    <property type="entry name" value="R_switched_Alx"/>
    <property type="match status" value="1"/>
</dbReference>
<dbReference type="OrthoDB" id="9783692at2"/>
<name>A0A429XTB6_9RICK</name>
<dbReference type="AlphaFoldDB" id="A0A429XTB6"/>
<feature type="transmembrane region" description="Helical" evidence="6">
    <location>
        <begin position="38"/>
        <end position="59"/>
    </location>
</feature>
<sequence length="307" mass="35170">MFSTQSWIFLIIIVLISVFIDLGISLRNLKNMSLRSAVFLSAIWIALAISFGIFIYFYAGIDMAIEYITAYSIELSLSIDNVFIFIIIFKYFKIDSKYQHKVLFIGVLSAIIFRLIMIIFGLYIIQMFEWLFLPFGLILIYSGYKLPKIEENQSDSLQNNFILKFIKKRFNYSNSQSNGNLYFYKNGKLFITPLALALLVIEKADLVFALDSIPAVLAITKNSFIAFSSNILAILGLRSMYFIMANAVQKFQYLKHGIGYMLTYIGIKMILGFFGIHFSNYISILIIVIFVLSSIVISIIKKPSLKI</sequence>
<dbReference type="RefSeq" id="WP_126044345.1">
    <property type="nucleotide sequence ID" value="NZ_RXFM01000010.1"/>
</dbReference>
<comment type="similarity">
    <text evidence="2">Belongs to the TerC family.</text>
</comment>
<keyword evidence="5 6" id="KW-0472">Membrane</keyword>
<reference evidence="8" key="1">
    <citation type="submission" date="2018-11" db="EMBL/GenBank/DDBJ databases">
        <title>Phylogenetic, genomic, and biogeographic characterization of a novel and ubiquitous marine invertebrate-associated Rickettsiales parasite, Candidatus Marinoinvertebrata rohwerii, gen. nov., sp. nov.</title>
        <authorList>
            <person name="Klinges J.G."/>
            <person name="Rosales S.M."/>
            <person name="Mcminds R."/>
            <person name="Shaver E.C."/>
            <person name="Shantz A."/>
            <person name="Peters E.C."/>
            <person name="Burkepile D.E."/>
            <person name="Silliman B.R."/>
            <person name="Vega Thurber R.L."/>
        </authorList>
    </citation>
    <scope>NUCLEOTIDE SEQUENCE [LARGE SCALE GENOMIC DNA]</scope>
    <source>
        <strain evidence="8">a_cerv_44</strain>
    </source>
</reference>
<dbReference type="PANTHER" id="PTHR30238">
    <property type="entry name" value="MEMBRANE BOUND PREDICTED REDOX MODULATOR"/>
    <property type="match status" value="1"/>
</dbReference>
<organism evidence="7 8">
    <name type="scientific">Candidatus Aquarickettsia rohweri</name>
    <dbReference type="NCBI Taxonomy" id="2602574"/>
    <lineage>
        <taxon>Bacteria</taxon>
        <taxon>Pseudomonadati</taxon>
        <taxon>Pseudomonadota</taxon>
        <taxon>Alphaproteobacteria</taxon>
        <taxon>Rickettsiales</taxon>
        <taxon>Candidatus Midichloriaceae</taxon>
        <taxon>Candidatus Aquarickettsia</taxon>
    </lineage>
</organism>
<evidence type="ECO:0000256" key="1">
    <source>
        <dbReference type="ARBA" id="ARBA00004141"/>
    </source>
</evidence>
<proteinExistence type="inferred from homology"/>
<evidence type="ECO:0000256" key="6">
    <source>
        <dbReference type="SAM" id="Phobius"/>
    </source>
</evidence>
<gene>
    <name evidence="7" type="ORF">EIC27_01235</name>
</gene>
<dbReference type="PANTHER" id="PTHR30238:SF0">
    <property type="entry name" value="THYLAKOID MEMBRANE PROTEIN TERC, CHLOROPLASTIC"/>
    <property type="match status" value="1"/>
</dbReference>
<comment type="subcellular location">
    <subcellularLocation>
        <location evidence="1">Membrane</location>
        <topology evidence="1">Multi-pass membrane protein</topology>
    </subcellularLocation>
</comment>
<accession>A0A429XTB6</accession>
<keyword evidence="3 6" id="KW-0812">Transmembrane</keyword>
<dbReference type="EMBL" id="RXFM01000010">
    <property type="protein sequence ID" value="RST70947.1"/>
    <property type="molecule type" value="Genomic_DNA"/>
</dbReference>
<evidence type="ECO:0000313" key="7">
    <source>
        <dbReference type="EMBL" id="RST70947.1"/>
    </source>
</evidence>
<dbReference type="Pfam" id="PF03741">
    <property type="entry name" value="TerC"/>
    <property type="match status" value="1"/>
</dbReference>
<feature type="transmembrane region" description="Helical" evidence="6">
    <location>
        <begin position="71"/>
        <end position="91"/>
    </location>
</feature>
<evidence type="ECO:0000256" key="2">
    <source>
        <dbReference type="ARBA" id="ARBA00007511"/>
    </source>
</evidence>
<feature type="transmembrane region" description="Helical" evidence="6">
    <location>
        <begin position="258"/>
        <end position="276"/>
    </location>
</feature>
<evidence type="ECO:0000256" key="5">
    <source>
        <dbReference type="ARBA" id="ARBA00023136"/>
    </source>
</evidence>
<evidence type="ECO:0000256" key="4">
    <source>
        <dbReference type="ARBA" id="ARBA00022989"/>
    </source>
</evidence>